<dbReference type="OrthoDB" id="9804951at2"/>
<dbReference type="GO" id="GO:0016020">
    <property type="term" value="C:membrane"/>
    <property type="evidence" value="ECO:0007669"/>
    <property type="project" value="InterPro"/>
</dbReference>
<evidence type="ECO:0000256" key="3">
    <source>
        <dbReference type="ARBA" id="ARBA00012528"/>
    </source>
</evidence>
<dbReference type="EC" id="2.7.7.65" evidence="3"/>
<feature type="transmembrane region" description="Helical" evidence="5">
    <location>
        <begin position="37"/>
        <end position="60"/>
    </location>
</feature>
<feature type="domain" description="GGDEF" evidence="8">
    <location>
        <begin position="348"/>
        <end position="482"/>
    </location>
</feature>
<dbReference type="SUPFAM" id="SSF55073">
    <property type="entry name" value="Nucleotide cyclase"/>
    <property type="match status" value="1"/>
</dbReference>
<dbReference type="Gene3D" id="6.10.340.10">
    <property type="match status" value="1"/>
</dbReference>
<dbReference type="InterPro" id="IPR029787">
    <property type="entry name" value="Nucleotide_cyclase"/>
</dbReference>
<feature type="domain" description="EAL" evidence="6">
    <location>
        <begin position="491"/>
        <end position="741"/>
    </location>
</feature>
<evidence type="ECO:0000256" key="5">
    <source>
        <dbReference type="SAM" id="Phobius"/>
    </source>
</evidence>
<keyword evidence="10" id="KW-1185">Reference proteome</keyword>
<dbReference type="Pfam" id="PF00990">
    <property type="entry name" value="GGDEF"/>
    <property type="match status" value="1"/>
</dbReference>
<dbReference type="EMBL" id="VYKJ01000006">
    <property type="protein sequence ID" value="KAA8999382.1"/>
    <property type="molecule type" value="Genomic_DNA"/>
</dbReference>
<organism evidence="9 10">
    <name type="scientific">Affinibrenneria salicis</name>
    <dbReference type="NCBI Taxonomy" id="2590031"/>
    <lineage>
        <taxon>Bacteria</taxon>
        <taxon>Pseudomonadati</taxon>
        <taxon>Pseudomonadota</taxon>
        <taxon>Gammaproteobacteria</taxon>
        <taxon>Enterobacterales</taxon>
        <taxon>Pectobacteriaceae</taxon>
        <taxon>Affinibrenneria</taxon>
    </lineage>
</organism>
<comment type="caution">
    <text evidence="9">The sequence shown here is derived from an EMBL/GenBank/DDBJ whole genome shotgun (WGS) entry which is preliminary data.</text>
</comment>
<sequence>MIFRIKVTRELQEVTRNKDNFTRHRRQRWHHSILGKVTLFLIVGIIFSYGVGASAGWLLVDKSSQEQWRRQANTNAHIISYIVRSIYTSVMARMNAHGQTTGIVTDSFLGDDAYILQTGFNPVDVLSLAAMQTNNPVWLFHYGRQKGFVSVTDASGADTGQQLTLEAGKPLPPERLNTIFTGFVLIDDKTYFASVLPLLSPSGEMLGALVSSIGEKQDLYRIHNSLLRNSLLGLLAVLLLTGLIVSLLMRQFFHSLPALIQSLTRIARGDTASATPFLERDDEIGGLALAIEKLRQAMVEREHLQQVKETARKMEHMAHHDALTGLPNRTFFSGALEDAIAGLPSGNARFNLMLLDLDYFKQVNDTFGHLAGDALLVGVGERISTLLGGGDIVARLGGDEFALLQRVQEKPIQEATRLAERLIEAIATPFYAHGHEFSVGLSIGIASAPLHGETSHALMTHADLALYAAKNSGRNNYRYFEYGMVMPDAIRSPADLDIEGALMRGEFELHYQPLVRLADNSVVGYEALVRWRRAAGEWLSPDAFIMPAEKTGLIVRLGEWIIHQACSDAMAHFAPHQWVSINISGVQLHHPGLLTILNQALTHSGLSAERLELEITEAALLDRQAALAVLQRIQARGIAIALDDLGASCSSLDCLADFPFSRIKLDKTLIAGLTSSDTRRMIIGNIISLAHLLDMETSAEGVETDQQITLLRQAGCRYVQGGRSGEALSATDIAARKTAVIE</sequence>
<evidence type="ECO:0000259" key="6">
    <source>
        <dbReference type="PROSITE" id="PS50883"/>
    </source>
</evidence>
<reference evidence="9 10" key="1">
    <citation type="submission" date="2019-09" db="EMBL/GenBank/DDBJ databases">
        <authorList>
            <person name="Li Y."/>
        </authorList>
    </citation>
    <scope>NUCLEOTIDE SEQUENCE [LARGE SCALE GENOMIC DNA]</scope>
    <source>
        <strain evidence="9 10">L3-3HA</strain>
    </source>
</reference>
<dbReference type="PROSITE" id="PS50885">
    <property type="entry name" value="HAMP"/>
    <property type="match status" value="1"/>
</dbReference>
<dbReference type="PANTHER" id="PTHR44757:SF4">
    <property type="entry name" value="DIGUANYLATE CYCLASE DGCE-RELATED"/>
    <property type="match status" value="1"/>
</dbReference>
<dbReference type="RefSeq" id="WP_150435526.1">
    <property type="nucleotide sequence ID" value="NZ_VYKJ01000006.1"/>
</dbReference>
<dbReference type="Pfam" id="PF00563">
    <property type="entry name" value="EAL"/>
    <property type="match status" value="1"/>
</dbReference>
<dbReference type="PANTHER" id="PTHR44757">
    <property type="entry name" value="DIGUANYLATE CYCLASE DGCP"/>
    <property type="match status" value="1"/>
</dbReference>
<dbReference type="InterPro" id="IPR003660">
    <property type="entry name" value="HAMP_dom"/>
</dbReference>
<dbReference type="NCBIfam" id="TIGR00254">
    <property type="entry name" value="GGDEF"/>
    <property type="match status" value="1"/>
</dbReference>
<keyword evidence="5" id="KW-0472">Membrane</keyword>
<dbReference type="InterPro" id="IPR035919">
    <property type="entry name" value="EAL_sf"/>
</dbReference>
<comment type="catalytic activity">
    <reaction evidence="4">
        <text>2 GTP = 3',3'-c-di-GMP + 2 diphosphate</text>
        <dbReference type="Rhea" id="RHEA:24898"/>
        <dbReference type="ChEBI" id="CHEBI:33019"/>
        <dbReference type="ChEBI" id="CHEBI:37565"/>
        <dbReference type="ChEBI" id="CHEBI:58805"/>
        <dbReference type="EC" id="2.7.7.65"/>
    </reaction>
</comment>
<evidence type="ECO:0000259" key="8">
    <source>
        <dbReference type="PROSITE" id="PS50887"/>
    </source>
</evidence>
<dbReference type="InterPro" id="IPR001633">
    <property type="entry name" value="EAL_dom"/>
</dbReference>
<evidence type="ECO:0000256" key="1">
    <source>
        <dbReference type="ARBA" id="ARBA00001946"/>
    </source>
</evidence>
<accession>A0A5J5FYS6</accession>
<dbReference type="InterPro" id="IPR052155">
    <property type="entry name" value="Biofilm_reg_signaling"/>
</dbReference>
<name>A0A5J5FYS6_9GAMM</name>
<dbReference type="InterPro" id="IPR000160">
    <property type="entry name" value="GGDEF_dom"/>
</dbReference>
<protein>
    <recommendedName>
        <fullName evidence="3">diguanylate cyclase</fullName>
        <ecNumber evidence="3">2.7.7.65</ecNumber>
    </recommendedName>
</protein>
<dbReference type="CDD" id="cd01948">
    <property type="entry name" value="EAL"/>
    <property type="match status" value="1"/>
</dbReference>
<feature type="domain" description="HAMP" evidence="7">
    <location>
        <begin position="250"/>
        <end position="303"/>
    </location>
</feature>
<evidence type="ECO:0000259" key="7">
    <source>
        <dbReference type="PROSITE" id="PS50885"/>
    </source>
</evidence>
<dbReference type="PROSITE" id="PS50883">
    <property type="entry name" value="EAL"/>
    <property type="match status" value="1"/>
</dbReference>
<comment type="pathway">
    <text evidence="2">Purine metabolism; 3',5'-cyclic di-GMP biosynthesis.</text>
</comment>
<dbReference type="SMART" id="SM00267">
    <property type="entry name" value="GGDEF"/>
    <property type="match status" value="1"/>
</dbReference>
<dbReference type="FunFam" id="3.30.70.270:FF:000001">
    <property type="entry name" value="Diguanylate cyclase domain protein"/>
    <property type="match status" value="1"/>
</dbReference>
<evidence type="ECO:0000313" key="10">
    <source>
        <dbReference type="Proteomes" id="UP000335415"/>
    </source>
</evidence>
<dbReference type="Proteomes" id="UP000335415">
    <property type="component" value="Unassembled WGS sequence"/>
</dbReference>
<dbReference type="AlphaFoldDB" id="A0A5J5FYS6"/>
<dbReference type="SMART" id="SM00052">
    <property type="entry name" value="EAL"/>
    <property type="match status" value="1"/>
</dbReference>
<evidence type="ECO:0000256" key="2">
    <source>
        <dbReference type="ARBA" id="ARBA00004665"/>
    </source>
</evidence>
<dbReference type="Gene3D" id="3.30.70.270">
    <property type="match status" value="1"/>
</dbReference>
<dbReference type="CDD" id="cd01949">
    <property type="entry name" value="GGDEF"/>
    <property type="match status" value="1"/>
</dbReference>
<dbReference type="GO" id="GO:0007165">
    <property type="term" value="P:signal transduction"/>
    <property type="evidence" value="ECO:0007669"/>
    <property type="project" value="InterPro"/>
</dbReference>
<dbReference type="InterPro" id="IPR043128">
    <property type="entry name" value="Rev_trsase/Diguanyl_cyclase"/>
</dbReference>
<keyword evidence="5" id="KW-0812">Transmembrane</keyword>
<dbReference type="SUPFAM" id="SSF141868">
    <property type="entry name" value="EAL domain-like"/>
    <property type="match status" value="1"/>
</dbReference>
<feature type="transmembrane region" description="Helical" evidence="5">
    <location>
        <begin position="231"/>
        <end position="253"/>
    </location>
</feature>
<evidence type="ECO:0000256" key="4">
    <source>
        <dbReference type="ARBA" id="ARBA00034247"/>
    </source>
</evidence>
<dbReference type="Gene3D" id="3.20.20.450">
    <property type="entry name" value="EAL domain"/>
    <property type="match status" value="1"/>
</dbReference>
<proteinExistence type="predicted"/>
<evidence type="ECO:0000313" key="9">
    <source>
        <dbReference type="EMBL" id="KAA8999382.1"/>
    </source>
</evidence>
<comment type="cofactor">
    <cofactor evidence="1">
        <name>Mg(2+)</name>
        <dbReference type="ChEBI" id="CHEBI:18420"/>
    </cofactor>
</comment>
<keyword evidence="5" id="KW-1133">Transmembrane helix</keyword>
<dbReference type="SUPFAM" id="SSF158472">
    <property type="entry name" value="HAMP domain-like"/>
    <property type="match status" value="1"/>
</dbReference>
<dbReference type="GO" id="GO:0052621">
    <property type="term" value="F:diguanylate cyclase activity"/>
    <property type="evidence" value="ECO:0007669"/>
    <property type="project" value="UniProtKB-EC"/>
</dbReference>
<gene>
    <name evidence="9" type="ORF">FJU30_13675</name>
</gene>
<dbReference type="PROSITE" id="PS50887">
    <property type="entry name" value="GGDEF"/>
    <property type="match status" value="1"/>
</dbReference>